<proteinExistence type="predicted"/>
<reference evidence="1 2" key="1">
    <citation type="submission" date="2015-04" db="EMBL/GenBank/DDBJ databases">
        <authorList>
            <person name="Syromyatnikov M.Y."/>
            <person name="Popov V.N."/>
        </authorList>
    </citation>
    <scope>NUCLEOTIDE SEQUENCE [LARGE SCALE GENOMIC DNA]</scope>
</reference>
<evidence type="ECO:0000313" key="2">
    <source>
        <dbReference type="Proteomes" id="UP000183832"/>
    </source>
</evidence>
<evidence type="ECO:0000313" key="1">
    <source>
        <dbReference type="EMBL" id="CRK90270.1"/>
    </source>
</evidence>
<dbReference type="Proteomes" id="UP000183832">
    <property type="component" value="Unassembled WGS sequence"/>
</dbReference>
<name>A0A1J1HUU0_9DIPT</name>
<gene>
    <name evidence="1" type="ORF">CLUMA_CG003981</name>
</gene>
<accession>A0A1J1HUU0</accession>
<protein>
    <submittedName>
        <fullName evidence="1">CLUMA_CG003981, isoform A</fullName>
    </submittedName>
</protein>
<dbReference type="EMBL" id="CVRI01000017">
    <property type="protein sequence ID" value="CRK90270.1"/>
    <property type="molecule type" value="Genomic_DNA"/>
</dbReference>
<keyword evidence="2" id="KW-1185">Reference proteome</keyword>
<sequence length="72" mass="8460">MFGLQPFITQNVLLKLCQDIQKSKERTQLVNHRQIFTSHDTALGETRMGKENEFSQVLFNQFIVLICPRCEF</sequence>
<dbReference type="AlphaFoldDB" id="A0A1J1HUU0"/>
<organism evidence="1 2">
    <name type="scientific">Clunio marinus</name>
    <dbReference type="NCBI Taxonomy" id="568069"/>
    <lineage>
        <taxon>Eukaryota</taxon>
        <taxon>Metazoa</taxon>
        <taxon>Ecdysozoa</taxon>
        <taxon>Arthropoda</taxon>
        <taxon>Hexapoda</taxon>
        <taxon>Insecta</taxon>
        <taxon>Pterygota</taxon>
        <taxon>Neoptera</taxon>
        <taxon>Endopterygota</taxon>
        <taxon>Diptera</taxon>
        <taxon>Nematocera</taxon>
        <taxon>Chironomoidea</taxon>
        <taxon>Chironomidae</taxon>
        <taxon>Clunio</taxon>
    </lineage>
</organism>